<evidence type="ECO:0000313" key="2">
    <source>
        <dbReference type="Proteomes" id="UP000295008"/>
    </source>
</evidence>
<gene>
    <name evidence="1" type="ORF">EDC14_102457</name>
</gene>
<comment type="caution">
    <text evidence="1">The sequence shown here is derived from an EMBL/GenBank/DDBJ whole genome shotgun (WGS) entry which is preliminary data.</text>
</comment>
<protein>
    <submittedName>
        <fullName evidence="1">Uncharacterized protein</fullName>
    </submittedName>
</protein>
<organism evidence="1 2">
    <name type="scientific">Hydrogenispora ethanolica</name>
    <dbReference type="NCBI Taxonomy" id="1082276"/>
    <lineage>
        <taxon>Bacteria</taxon>
        <taxon>Bacillati</taxon>
        <taxon>Bacillota</taxon>
        <taxon>Hydrogenispora</taxon>
    </lineage>
</organism>
<name>A0A4R1RAG5_HYDET</name>
<dbReference type="Proteomes" id="UP000295008">
    <property type="component" value="Unassembled WGS sequence"/>
</dbReference>
<evidence type="ECO:0000313" key="1">
    <source>
        <dbReference type="EMBL" id="TCL62590.1"/>
    </source>
</evidence>
<keyword evidence="2" id="KW-1185">Reference proteome</keyword>
<dbReference type="EMBL" id="SLUN01000024">
    <property type="protein sequence ID" value="TCL62590.1"/>
    <property type="molecule type" value="Genomic_DNA"/>
</dbReference>
<dbReference type="AlphaFoldDB" id="A0A4R1RAG5"/>
<reference evidence="1 2" key="1">
    <citation type="submission" date="2019-03" db="EMBL/GenBank/DDBJ databases">
        <title>Genomic Encyclopedia of Type Strains, Phase IV (KMG-IV): sequencing the most valuable type-strain genomes for metagenomic binning, comparative biology and taxonomic classification.</title>
        <authorList>
            <person name="Goeker M."/>
        </authorList>
    </citation>
    <scope>NUCLEOTIDE SEQUENCE [LARGE SCALE GENOMIC DNA]</scope>
    <source>
        <strain evidence="1 2">LX-B</strain>
    </source>
</reference>
<sequence>MAKINVLNNEIAVYSQNDEDYICITDIARYKSSDRIDD</sequence>
<accession>A0A4R1RAG5</accession>
<proteinExistence type="predicted"/>